<dbReference type="GO" id="GO:0003723">
    <property type="term" value="F:RNA binding"/>
    <property type="evidence" value="ECO:0007669"/>
    <property type="project" value="UniProtKB-UniRule"/>
</dbReference>
<dbReference type="InterPro" id="IPR035979">
    <property type="entry name" value="RBD_domain_sf"/>
</dbReference>
<protein>
    <recommendedName>
        <fullName evidence="8">RRM domain-containing protein</fullName>
    </recommendedName>
</protein>
<keyword evidence="3" id="KW-0472">Membrane</keyword>
<feature type="transmembrane region" description="Helical" evidence="3">
    <location>
        <begin position="1632"/>
        <end position="1650"/>
    </location>
</feature>
<dbReference type="Pfam" id="PF13966">
    <property type="entry name" value="zf-RVT"/>
    <property type="match status" value="1"/>
</dbReference>
<gene>
    <name evidence="6" type="ORF">LSAT_V11C500275350</name>
</gene>
<evidence type="ECO:0000313" key="6">
    <source>
        <dbReference type="EMBL" id="KAJ0204517.1"/>
    </source>
</evidence>
<dbReference type="InterPro" id="IPR012677">
    <property type="entry name" value="Nucleotide-bd_a/b_plait_sf"/>
</dbReference>
<keyword evidence="1" id="KW-0694">RNA-binding</keyword>
<dbReference type="PROSITE" id="PS50102">
    <property type="entry name" value="RRM"/>
    <property type="match status" value="1"/>
</dbReference>
<dbReference type="SUPFAM" id="SSF54928">
    <property type="entry name" value="RNA-binding domain, RBD"/>
    <property type="match status" value="1"/>
</dbReference>
<feature type="domain" description="RRM" evidence="4">
    <location>
        <begin position="28"/>
        <end position="105"/>
    </location>
</feature>
<evidence type="ECO:0000259" key="4">
    <source>
        <dbReference type="PROSITE" id="PS50102"/>
    </source>
</evidence>
<evidence type="ECO:0000313" key="7">
    <source>
        <dbReference type="Proteomes" id="UP000235145"/>
    </source>
</evidence>
<dbReference type="Gene3D" id="3.60.10.10">
    <property type="entry name" value="Endonuclease/exonuclease/phosphatase"/>
    <property type="match status" value="1"/>
</dbReference>
<dbReference type="InterPro" id="IPR000477">
    <property type="entry name" value="RT_dom"/>
</dbReference>
<evidence type="ECO:0008006" key="8">
    <source>
        <dbReference type="Google" id="ProtNLM"/>
    </source>
</evidence>
<dbReference type="SMART" id="SM00360">
    <property type="entry name" value="RRM"/>
    <property type="match status" value="1"/>
</dbReference>
<feature type="transmembrane region" description="Helical" evidence="3">
    <location>
        <begin position="1689"/>
        <end position="1709"/>
    </location>
</feature>
<feature type="compositionally biased region" description="Polar residues" evidence="2">
    <location>
        <begin position="462"/>
        <end position="504"/>
    </location>
</feature>
<dbReference type="Proteomes" id="UP000235145">
    <property type="component" value="Unassembled WGS sequence"/>
</dbReference>
<keyword evidence="7" id="KW-1185">Reference proteome</keyword>
<dbReference type="InterPro" id="IPR000504">
    <property type="entry name" value="RRM_dom"/>
</dbReference>
<dbReference type="InterPro" id="IPR026960">
    <property type="entry name" value="RVT-Znf"/>
</dbReference>
<dbReference type="PANTHER" id="PTHR33116:SF79">
    <property type="entry name" value="REVERSE TRANSCRIPTASE DOMAIN, ZINC FINGER, CCHC-TYPE-RELATED"/>
    <property type="match status" value="1"/>
</dbReference>
<feature type="compositionally biased region" description="Polar residues" evidence="2">
    <location>
        <begin position="426"/>
        <end position="438"/>
    </location>
</feature>
<feature type="compositionally biased region" description="Polar residues" evidence="2">
    <location>
        <begin position="402"/>
        <end position="416"/>
    </location>
</feature>
<dbReference type="InterPro" id="IPR036691">
    <property type="entry name" value="Endo/exonu/phosph_ase_sf"/>
</dbReference>
<reference evidence="6 7" key="1">
    <citation type="journal article" date="2017" name="Nat. Commun.">
        <title>Genome assembly with in vitro proximity ligation data and whole-genome triplication in lettuce.</title>
        <authorList>
            <person name="Reyes-Chin-Wo S."/>
            <person name="Wang Z."/>
            <person name="Yang X."/>
            <person name="Kozik A."/>
            <person name="Arikit S."/>
            <person name="Song C."/>
            <person name="Xia L."/>
            <person name="Froenicke L."/>
            <person name="Lavelle D.O."/>
            <person name="Truco M.J."/>
            <person name="Xia R."/>
            <person name="Zhu S."/>
            <person name="Xu C."/>
            <person name="Xu H."/>
            <person name="Xu X."/>
            <person name="Cox K."/>
            <person name="Korf I."/>
            <person name="Meyers B.C."/>
            <person name="Michelmore R.W."/>
        </authorList>
    </citation>
    <scope>NUCLEOTIDE SEQUENCE [LARGE SCALE GENOMIC DNA]</scope>
    <source>
        <strain evidence="7">cv. Salinas</strain>
        <tissue evidence="6">Seedlings</tissue>
    </source>
</reference>
<evidence type="ECO:0000259" key="5">
    <source>
        <dbReference type="PROSITE" id="PS50878"/>
    </source>
</evidence>
<keyword evidence="3" id="KW-1133">Transmembrane helix</keyword>
<dbReference type="PROSITE" id="PS50878">
    <property type="entry name" value="RT_POL"/>
    <property type="match status" value="1"/>
</dbReference>
<name>A0A9R1VCE4_LACSA</name>
<dbReference type="CDD" id="cd00590">
    <property type="entry name" value="RRM_SF"/>
    <property type="match status" value="1"/>
</dbReference>
<dbReference type="Pfam" id="PF00078">
    <property type="entry name" value="RVT_1"/>
    <property type="match status" value="1"/>
</dbReference>
<dbReference type="SUPFAM" id="SSF56219">
    <property type="entry name" value="DNase I-like"/>
    <property type="match status" value="1"/>
</dbReference>
<dbReference type="Pfam" id="PF00076">
    <property type="entry name" value="RRM_1"/>
    <property type="match status" value="1"/>
</dbReference>
<accession>A0A9R1VCE4</accession>
<feature type="domain" description="Reverse transcriptase" evidence="5">
    <location>
        <begin position="1046"/>
        <end position="1324"/>
    </location>
</feature>
<dbReference type="InterPro" id="IPR005135">
    <property type="entry name" value="Endo/exonuclease/phosphatase"/>
</dbReference>
<keyword evidence="3" id="KW-0812">Transmembrane</keyword>
<dbReference type="EMBL" id="NBSK02000005">
    <property type="protein sequence ID" value="KAJ0204517.1"/>
    <property type="molecule type" value="Genomic_DNA"/>
</dbReference>
<dbReference type="GO" id="GO:0003824">
    <property type="term" value="F:catalytic activity"/>
    <property type="evidence" value="ECO:0007669"/>
    <property type="project" value="InterPro"/>
</dbReference>
<feature type="region of interest" description="Disordered" evidence="2">
    <location>
        <begin position="382"/>
        <end position="504"/>
    </location>
</feature>
<dbReference type="Gene3D" id="3.30.70.330">
    <property type="match status" value="1"/>
</dbReference>
<dbReference type="Pfam" id="PF14529">
    <property type="entry name" value="Exo_endo_phos_2"/>
    <property type="match status" value="1"/>
</dbReference>
<sequence length="1737" mass="196971">MAIEEWTEVRQRRRRHQEDHNLTKSMAISFFFQNFPEDWDEKALWLTFQRYGTIVDLYLARKRNIKNKRFGFIRFIRIENISEFEGKLNGIWIGNYKLRVNLARFQRKSTANPRSTMPPIGHGQNKQPYGYPHLHSFQTNNQDAQKCTKSYAEVVAGDKMPKETTNPTPIRMSSFEETREFMKRALVGEVENFQALMNVRAFPEVEECPTVVMRYLGGLKMLVEFESEAAKSKFLVDGRQIWKPWFKTMYNWNPKENFNVRIASIMIFGVPQHAWCEEAFSVIASKWGTVIIPEECATDNPNMAFGRVGILTSHPNLINQSITISVDESPFSITVLEDLLESTRLSPVVASNEFALSPNSSPKWFENPYWEDLHESSVEDIAEEGEGEINSSDGEDIVCSPVQDTNSKTLSNSSAIHSREDKEKSPMNNNCSHNSQGSPRIPRSPDAAREENEEPLDHMGNFSPQSLQNPGSLQNNTAIGNEAQSKSPNGPTQEGSTSLISPRQKSPVKYNQIDLNSAPVSSDNAIPLLSQNQHVSQNTHQVGIEKSNTEVEVSQTIEIGERIGFQVQGGVGCEVKRDWIKNIRRDNKVFLLGLQETKSVELKGCLDRSIWGDSNFQCEVSDPVGLSGGIATIWNPYQFKLSEVISGNGYLLTKGEWIPSKTEYSFVNVYAPNDPGRRKLLWAELENTLNAHSNSRWVIFGDFNEVRSECERLGSSFCISLANHFNNFISNTGLIDLQMGGRRFTYMSSDGGKHSKLDRFLVSYNTISEWPHLQVTVLPRLHSDHCPILLSSPICDYGPSLFRFFNSWLQDESVDKVVVAGWNFEPSIGFFASLSPISVVAGKLKNTKGKIKDWRQSKNVDANMKRQDLIEKINKIDLEAESGVANPNLMELRKYLHKELLEIESKRISDLKQKARCKWALEGDENSGFFHGLVNKILRSQRIPGININGFWKSNPVEVKEEAIKHFSAKFKESKPCRPSFTSLKFKKLPPENSLELEAPISFAEVRSAMWMCGSDKAPGPDGFSFAFLKKYWEVIGGDIYMAVKDFERSSTINKGCNSSFITLVPKTTDPNTFDDYRPISLLGCLYKIIAKVLAERLKKAIPLVISDTQTAFIKDRCILDGPLIVNEVISWLRKNKAKAFLLKIDFEKAFDCLNWGFLDSVMAQMEFGGKWRSWIQGCLSSARASVIINGSATKEFNMERGIRQGDPLSPFLFILAAEGLNVAMEEAVDHRIFKGISLPRSGPVLSHLQYADDMIFLGAWSSSNAKNLIRILRCFELSSGLKINMSKSKIHRIGVNNLEIELLARSIYCSVGSFPFSYLGMPVGAAMSRVSLWSSILNKFQSRLSKWKASSLSFGGRLTLCKAVLGSLGTYLFSLYKALVKIISTLESYRRRFFWGGSSDKNKMSWIAWDKVLASIDDGGLGVGSLKAQNLALLGKWWWRFKSNKKELWKDVITAIYGKEGGFNAPSRARRKGFCWGTIVNLHSDLSKLGIDLKNLFSIQNEGRFWKLGSSRIFTVASLRTHIDNNILPKSSNCWIWNHLVPRKVNILAWRVIHGRLPTKENLFNIGIGSNPLCTLCNQYVESESHLFTTCLVSLRVWSEVATWWHRFPPGFQSVKDLLHCKANVQSNGDFGLIHEAVALVFIWVIWSFRNKMAYSDKRISPSFLVNDIQTLSFLWINARHKSKKLRWFLSNYTYVLAVVALHIAGHLNCPHWSWRNLMQEMRLPYLQLEDSQGTN</sequence>
<dbReference type="PANTHER" id="PTHR33116">
    <property type="entry name" value="REVERSE TRANSCRIPTASE ZINC-BINDING DOMAIN-CONTAINING PROTEIN-RELATED-RELATED"/>
    <property type="match status" value="1"/>
</dbReference>
<evidence type="ECO:0000256" key="1">
    <source>
        <dbReference type="PROSITE-ProRule" id="PRU00176"/>
    </source>
</evidence>
<dbReference type="CDD" id="cd01650">
    <property type="entry name" value="RT_nLTR_like"/>
    <property type="match status" value="1"/>
</dbReference>
<evidence type="ECO:0000256" key="2">
    <source>
        <dbReference type="SAM" id="MobiDB-lite"/>
    </source>
</evidence>
<comment type="caution">
    <text evidence="6">The sequence shown here is derived from an EMBL/GenBank/DDBJ whole genome shotgun (WGS) entry which is preliminary data.</text>
</comment>
<proteinExistence type="predicted"/>
<evidence type="ECO:0000256" key="3">
    <source>
        <dbReference type="SAM" id="Phobius"/>
    </source>
</evidence>
<organism evidence="6 7">
    <name type="scientific">Lactuca sativa</name>
    <name type="common">Garden lettuce</name>
    <dbReference type="NCBI Taxonomy" id="4236"/>
    <lineage>
        <taxon>Eukaryota</taxon>
        <taxon>Viridiplantae</taxon>
        <taxon>Streptophyta</taxon>
        <taxon>Embryophyta</taxon>
        <taxon>Tracheophyta</taxon>
        <taxon>Spermatophyta</taxon>
        <taxon>Magnoliopsida</taxon>
        <taxon>eudicotyledons</taxon>
        <taxon>Gunneridae</taxon>
        <taxon>Pentapetalae</taxon>
        <taxon>asterids</taxon>
        <taxon>campanulids</taxon>
        <taxon>Asterales</taxon>
        <taxon>Asteraceae</taxon>
        <taxon>Cichorioideae</taxon>
        <taxon>Cichorieae</taxon>
        <taxon>Lactucinae</taxon>
        <taxon>Lactuca</taxon>
    </lineage>
</organism>